<evidence type="ECO:0000313" key="2">
    <source>
        <dbReference type="EMBL" id="CAB5063403.1"/>
    </source>
</evidence>
<accession>A0A6J7Q775</accession>
<dbReference type="EMBL" id="CAFBQU010000010">
    <property type="protein sequence ID" value="CAB5063403.1"/>
    <property type="molecule type" value="Genomic_DNA"/>
</dbReference>
<reference evidence="1" key="1">
    <citation type="submission" date="2020-05" db="EMBL/GenBank/DDBJ databases">
        <authorList>
            <person name="Chiriac C."/>
            <person name="Salcher M."/>
            <person name="Ghai R."/>
            <person name="Kavagutti S V."/>
        </authorList>
    </citation>
    <scope>NUCLEOTIDE SEQUENCE</scope>
</reference>
<proteinExistence type="predicted"/>
<dbReference type="AlphaFoldDB" id="A0A6J7Q775"/>
<name>A0A6J7Q775_9ZZZZ</name>
<organism evidence="1">
    <name type="scientific">freshwater metagenome</name>
    <dbReference type="NCBI Taxonomy" id="449393"/>
    <lineage>
        <taxon>unclassified sequences</taxon>
        <taxon>metagenomes</taxon>
        <taxon>ecological metagenomes</taxon>
    </lineage>
</organism>
<gene>
    <name evidence="1" type="ORF">UFOPK4098_00348</name>
    <name evidence="2" type="ORF">UFOPK4347_00588</name>
</gene>
<evidence type="ECO:0000313" key="1">
    <source>
        <dbReference type="EMBL" id="CAB5012019.1"/>
    </source>
</evidence>
<sequence length="223" mass="24608">MVTVALDINPEHAKPWIALAEPTHPSLIDTTHITDELFGFINVPMAVWIDENGMLVRPAEAASIERSPLRDQEVPTGLPPRIEKMYREVKSIPDDSEGYRSAILDWARHGAASKYAMSPEEVVAASQPVSSNQARAAACFALGEHLHRTVGHDAAVPWWREAHALYPENWTYKRQAWTLVTTPEGATENDLMQGPNEVYSGNWLDDVIAAGGGGSYSVRPQLE</sequence>
<dbReference type="EMBL" id="CAFBPN010000009">
    <property type="protein sequence ID" value="CAB5012019.1"/>
    <property type="molecule type" value="Genomic_DNA"/>
</dbReference>
<protein>
    <submittedName>
        <fullName evidence="1">Unannotated protein</fullName>
    </submittedName>
</protein>